<sequence length="343" mass="38472">MPLNKVIIVSAGPTGLILGLLLAKQGIYVDLLDADATLDKQPRAAHYASPAAYELDRAGVLDDVTARGINHKKMVWRKIDTEVVATLPLDRMPKERKRHSMVVLPLGQLGEILQDGDKARVDVETGNGKKSTVRRELFGPGYPGETLNAQLVATNVYYNFERYNYTDTNFIIHPNNFYLAARITKDGLYRVAYGDTPRPHARRIHRRQPMRYQEILPGSPKPGDYQITNISPYRMQQRCAPSFRVGRVVLAADAAHVCNPFGGLGLTGGIVDAGSLFDALMGIHLGLADDRILDKYSEVRRKIWKDVIDPASRENFRRLREQDANTARENDEFFRLCVKAEGD</sequence>
<dbReference type="GO" id="GO:0071949">
    <property type="term" value="F:FAD binding"/>
    <property type="evidence" value="ECO:0007669"/>
    <property type="project" value="InterPro"/>
</dbReference>
<name>A0A1E3BSI9_ASPCR</name>
<dbReference type="EMBL" id="JXNT01000001">
    <property type="protein sequence ID" value="ODM23934.1"/>
    <property type="molecule type" value="Genomic_DNA"/>
</dbReference>
<accession>A0A1E3BSI9</accession>
<dbReference type="PRINTS" id="PR00420">
    <property type="entry name" value="RNGMNOXGNASE"/>
</dbReference>
<comment type="caution">
    <text evidence="6">The sequence shown here is derived from an EMBL/GenBank/DDBJ whole genome shotgun (WGS) entry which is preliminary data.</text>
</comment>
<dbReference type="GO" id="GO:0016709">
    <property type="term" value="F:oxidoreductase activity, acting on paired donors, with incorporation or reduction of molecular oxygen, NAD(P)H as one donor, and incorporation of one atom of oxygen"/>
    <property type="evidence" value="ECO:0007669"/>
    <property type="project" value="UniProtKB-ARBA"/>
</dbReference>
<keyword evidence="3" id="KW-0274">FAD</keyword>
<dbReference type="PANTHER" id="PTHR43004:SF19">
    <property type="entry name" value="BINDING MONOOXYGENASE, PUTATIVE (JCVI)-RELATED"/>
    <property type="match status" value="1"/>
</dbReference>
<keyword evidence="2" id="KW-0285">Flavoprotein</keyword>
<dbReference type="InterPro" id="IPR050641">
    <property type="entry name" value="RIFMO-like"/>
</dbReference>
<keyword evidence="7" id="KW-1185">Reference proteome</keyword>
<gene>
    <name evidence="6" type="ORF">SI65_01524</name>
</gene>
<dbReference type="PANTHER" id="PTHR43004">
    <property type="entry name" value="TRK SYSTEM POTASSIUM UPTAKE PROTEIN"/>
    <property type="match status" value="1"/>
</dbReference>
<feature type="domain" description="FAD-binding" evidence="5">
    <location>
        <begin position="200"/>
        <end position="309"/>
    </location>
</feature>
<keyword evidence="4" id="KW-0560">Oxidoreductase</keyword>
<reference evidence="6 7" key="1">
    <citation type="journal article" date="2016" name="BMC Genomics">
        <title>Comparative genomic and transcriptomic analyses of the Fuzhuan brick tea-fermentation fungus Aspergillus cristatus.</title>
        <authorList>
            <person name="Ge Y."/>
            <person name="Wang Y."/>
            <person name="Liu Y."/>
            <person name="Tan Y."/>
            <person name="Ren X."/>
            <person name="Zhang X."/>
            <person name="Hyde K.D."/>
            <person name="Liu Y."/>
            <person name="Liu Z."/>
        </authorList>
    </citation>
    <scope>NUCLEOTIDE SEQUENCE [LARGE SCALE GENOMIC DNA]</scope>
    <source>
        <strain evidence="6 7">GZAAS20.1005</strain>
    </source>
</reference>
<evidence type="ECO:0000259" key="5">
    <source>
        <dbReference type="Pfam" id="PF01494"/>
    </source>
</evidence>
<dbReference type="Pfam" id="PF01494">
    <property type="entry name" value="FAD_binding_3"/>
    <property type="match status" value="2"/>
</dbReference>
<dbReference type="Gene3D" id="3.30.70.2450">
    <property type="match status" value="1"/>
</dbReference>
<dbReference type="VEuPathDB" id="FungiDB:SI65_01524"/>
<dbReference type="Gene3D" id="3.50.50.60">
    <property type="entry name" value="FAD/NAD(P)-binding domain"/>
    <property type="match status" value="2"/>
</dbReference>
<proteinExistence type="predicted"/>
<dbReference type="STRING" id="573508.A0A1E3BSI9"/>
<evidence type="ECO:0000256" key="2">
    <source>
        <dbReference type="ARBA" id="ARBA00022630"/>
    </source>
</evidence>
<dbReference type="OrthoDB" id="10016252at2759"/>
<evidence type="ECO:0000256" key="4">
    <source>
        <dbReference type="ARBA" id="ARBA00023002"/>
    </source>
</evidence>
<dbReference type="InterPro" id="IPR002938">
    <property type="entry name" value="FAD-bd"/>
</dbReference>
<evidence type="ECO:0000256" key="1">
    <source>
        <dbReference type="ARBA" id="ARBA00001974"/>
    </source>
</evidence>
<dbReference type="Proteomes" id="UP000094569">
    <property type="component" value="Unassembled WGS sequence"/>
</dbReference>
<evidence type="ECO:0000256" key="3">
    <source>
        <dbReference type="ARBA" id="ARBA00022827"/>
    </source>
</evidence>
<evidence type="ECO:0000313" key="6">
    <source>
        <dbReference type="EMBL" id="ODM23934.1"/>
    </source>
</evidence>
<dbReference type="SUPFAM" id="SSF51905">
    <property type="entry name" value="FAD/NAD(P)-binding domain"/>
    <property type="match status" value="1"/>
</dbReference>
<dbReference type="AlphaFoldDB" id="A0A1E3BSI9"/>
<organism evidence="6 7">
    <name type="scientific">Aspergillus cristatus</name>
    <name type="common">Chinese Fuzhuan brick tea-fermentation fungus</name>
    <name type="synonym">Eurotium cristatum</name>
    <dbReference type="NCBI Taxonomy" id="573508"/>
    <lineage>
        <taxon>Eukaryota</taxon>
        <taxon>Fungi</taxon>
        <taxon>Dikarya</taxon>
        <taxon>Ascomycota</taxon>
        <taxon>Pezizomycotina</taxon>
        <taxon>Eurotiomycetes</taxon>
        <taxon>Eurotiomycetidae</taxon>
        <taxon>Eurotiales</taxon>
        <taxon>Aspergillaceae</taxon>
        <taxon>Aspergillus</taxon>
        <taxon>Aspergillus subgen. Aspergillus</taxon>
    </lineage>
</organism>
<feature type="domain" description="FAD-binding" evidence="5">
    <location>
        <begin position="5"/>
        <end position="113"/>
    </location>
</feature>
<comment type="cofactor">
    <cofactor evidence="1">
        <name>FAD</name>
        <dbReference type="ChEBI" id="CHEBI:57692"/>
    </cofactor>
</comment>
<evidence type="ECO:0000313" key="7">
    <source>
        <dbReference type="Proteomes" id="UP000094569"/>
    </source>
</evidence>
<protein>
    <recommendedName>
        <fullName evidence="5">FAD-binding domain-containing protein</fullName>
    </recommendedName>
</protein>
<dbReference type="InterPro" id="IPR036188">
    <property type="entry name" value="FAD/NAD-bd_sf"/>
</dbReference>